<dbReference type="HOGENOM" id="CLU_023002_0_0_1"/>
<evidence type="ECO:0000256" key="1">
    <source>
        <dbReference type="SAM" id="MobiDB-lite"/>
    </source>
</evidence>
<feature type="region of interest" description="Disordered" evidence="1">
    <location>
        <begin position="570"/>
        <end position="594"/>
    </location>
</feature>
<dbReference type="STRING" id="599839.J4GID7"/>
<keyword evidence="3" id="KW-1185">Reference proteome</keyword>
<dbReference type="OrthoDB" id="5582146at2759"/>
<evidence type="ECO:0000313" key="2">
    <source>
        <dbReference type="EMBL" id="CCL98695.1"/>
    </source>
</evidence>
<evidence type="ECO:0000313" key="3">
    <source>
        <dbReference type="Proteomes" id="UP000006352"/>
    </source>
</evidence>
<organism evidence="2 3">
    <name type="scientific">Fibroporia radiculosa</name>
    <dbReference type="NCBI Taxonomy" id="599839"/>
    <lineage>
        <taxon>Eukaryota</taxon>
        <taxon>Fungi</taxon>
        <taxon>Dikarya</taxon>
        <taxon>Basidiomycota</taxon>
        <taxon>Agaricomycotina</taxon>
        <taxon>Agaricomycetes</taxon>
        <taxon>Polyporales</taxon>
        <taxon>Fibroporiaceae</taxon>
        <taxon>Fibroporia</taxon>
    </lineage>
</organism>
<feature type="compositionally biased region" description="Low complexity" evidence="1">
    <location>
        <begin position="411"/>
        <end position="420"/>
    </location>
</feature>
<feature type="compositionally biased region" description="Polar residues" evidence="1">
    <location>
        <begin position="391"/>
        <end position="400"/>
    </location>
</feature>
<proteinExistence type="predicted"/>
<sequence>MSGFPAITSPGTHSYFPSLLAHVRAVHPSLPLDSVVLQSLLLCLTARIPTSFASSAKHAEDIDKDALGNASTDTAATCAYLILRTREEDVAMLVHLVSLTLTTVFGIPTHKHKIAPKPVQFAKHKRARVPIDHSMSPDAFLRALFFRRPSSSTSARHSTETTPRGGSRGRSPTHAHRRSLSQTPRPSPLRLSQSIEQERLDDGSTDYFFDGSSLASSRRPLISASAPTPSSTLRSRRIHLERMRTDPLPLSLSLGMFASPDEFPATAPAAMELRRELSEIGSEELDYFRPLPPLAKAVVVSGLEHAALPAQRALLRVLSERRLVLDEDIINDAQGGTWNIPSDFLMVYVCKADSRERPSVLRGLVDKFSMSVDITIAPTTRQAYAAYRGTPNATPHSSPFPTAPSLPHTESSPASPATPLPLRSPAFRTISLSSQTHPLLPPPSVSPSGLAALRALAGPAPTPHAQARTVIHPSLELYLRDLFSATRHHPELDGTLLTHRARIDAEALMRAFRVIAGDSTGTALIQEAAILELEAKAGLTSAADGTSTRGSGSGRRSTYSTWEKDVIETDWAGGGKASKDGESSIAGAEDERQVPMRVDLPFSGPTSPDEEYIEIPAPALPQSTEVWDVSEVDVARVFPRVVSHRLSVRSGPDDEITGSVMWPAVDTHALSTEGTLGAGVEWERRTVKDVLVEILADV</sequence>
<dbReference type="GeneID" id="24093606"/>
<dbReference type="RefSeq" id="XP_012177978.1">
    <property type="nucleotide sequence ID" value="XM_012322588.1"/>
</dbReference>
<reference evidence="2 3" key="1">
    <citation type="journal article" date="2012" name="Appl. Environ. Microbiol.">
        <title>Short-read sequencing for genomic analysis of the brown rot fungus Fibroporia radiculosa.</title>
        <authorList>
            <person name="Tang J.D."/>
            <person name="Perkins A.D."/>
            <person name="Sonstegard T.S."/>
            <person name="Schroeder S.G."/>
            <person name="Burgess S.C."/>
            <person name="Diehl S.V."/>
        </authorList>
    </citation>
    <scope>NUCLEOTIDE SEQUENCE [LARGE SCALE GENOMIC DNA]</scope>
    <source>
        <strain evidence="2 3">TFFH 294</strain>
    </source>
</reference>
<feature type="compositionally biased region" description="Low complexity" evidence="1">
    <location>
        <begin position="545"/>
        <end position="559"/>
    </location>
</feature>
<dbReference type="AlphaFoldDB" id="J4GID7"/>
<name>J4GID7_9APHY</name>
<feature type="compositionally biased region" description="Polar residues" evidence="1">
    <location>
        <begin position="180"/>
        <end position="191"/>
    </location>
</feature>
<feature type="region of interest" description="Disordered" evidence="1">
    <location>
        <begin position="389"/>
        <end position="420"/>
    </location>
</feature>
<feature type="region of interest" description="Disordered" evidence="1">
    <location>
        <begin position="540"/>
        <end position="559"/>
    </location>
</feature>
<dbReference type="EMBL" id="HE796896">
    <property type="protein sequence ID" value="CCL98695.1"/>
    <property type="molecule type" value="Genomic_DNA"/>
</dbReference>
<feature type="compositionally biased region" description="Polar residues" evidence="1">
    <location>
        <begin position="151"/>
        <end position="164"/>
    </location>
</feature>
<dbReference type="Proteomes" id="UP000006352">
    <property type="component" value="Unassembled WGS sequence"/>
</dbReference>
<dbReference type="InParanoid" id="J4GID7"/>
<feature type="region of interest" description="Disordered" evidence="1">
    <location>
        <begin position="151"/>
        <end position="191"/>
    </location>
</feature>
<gene>
    <name evidence="2" type="ORF">FIBRA_00698</name>
</gene>
<protein>
    <submittedName>
        <fullName evidence="2">Uncharacterized protein</fullName>
    </submittedName>
</protein>
<accession>J4GID7</accession>